<dbReference type="NCBIfam" id="TIGR00009">
    <property type="entry name" value="L28"/>
    <property type="match status" value="1"/>
</dbReference>
<dbReference type="PANTHER" id="PTHR39080:SF1">
    <property type="entry name" value="LARGE RIBOSOMAL SUBUNIT PROTEIN BL28A"/>
    <property type="match status" value="1"/>
</dbReference>
<dbReference type="GO" id="GO:0005840">
    <property type="term" value="C:ribosome"/>
    <property type="evidence" value="ECO:0007669"/>
    <property type="project" value="UniProtKB-KW"/>
</dbReference>
<reference evidence="7" key="1">
    <citation type="submission" date="2017-09" db="EMBL/GenBank/DDBJ databases">
        <title>Depth-based differentiation of microbial function through sediment-hosted aquifers and enrichment of novel symbionts in the deep terrestrial subsurface.</title>
        <authorList>
            <person name="Probst A.J."/>
            <person name="Ladd B."/>
            <person name="Jarett J.K."/>
            <person name="Geller-Mcgrath D.E."/>
            <person name="Sieber C.M.K."/>
            <person name="Emerson J.B."/>
            <person name="Anantharaman K."/>
            <person name="Thomas B.C."/>
            <person name="Malmstrom R."/>
            <person name="Stieglmeier M."/>
            <person name="Klingl A."/>
            <person name="Woyke T."/>
            <person name="Ryan C.M."/>
            <person name="Banfield J.F."/>
        </authorList>
    </citation>
    <scope>NUCLEOTIDE SEQUENCE [LARGE SCALE GENOMIC DNA]</scope>
</reference>
<evidence type="ECO:0000256" key="3">
    <source>
        <dbReference type="ARBA" id="ARBA00023274"/>
    </source>
</evidence>
<evidence type="ECO:0000313" key="7">
    <source>
        <dbReference type="Proteomes" id="UP000231414"/>
    </source>
</evidence>
<evidence type="ECO:0000313" key="6">
    <source>
        <dbReference type="EMBL" id="PIS20691.1"/>
    </source>
</evidence>
<accession>A0A2H0X766</accession>
<comment type="caution">
    <text evidence="6">The sequence shown here is derived from an EMBL/GenBank/DDBJ whole genome shotgun (WGS) entry which is preliminary data.</text>
</comment>
<dbReference type="GO" id="GO:1990904">
    <property type="term" value="C:ribonucleoprotein complex"/>
    <property type="evidence" value="ECO:0007669"/>
    <property type="project" value="UniProtKB-KW"/>
</dbReference>
<evidence type="ECO:0000256" key="5">
    <source>
        <dbReference type="HAMAP-Rule" id="MF_00373"/>
    </source>
</evidence>
<dbReference type="PANTHER" id="PTHR39080">
    <property type="entry name" value="50S RIBOSOMAL PROTEIN L28"/>
    <property type="match status" value="1"/>
</dbReference>
<dbReference type="AlphaFoldDB" id="A0A2H0X766"/>
<dbReference type="Pfam" id="PF00830">
    <property type="entry name" value="Ribosomal_L28"/>
    <property type="match status" value="1"/>
</dbReference>
<protein>
    <recommendedName>
        <fullName evidence="4 5">Large ribosomal subunit protein bL28</fullName>
    </recommendedName>
</protein>
<evidence type="ECO:0000256" key="4">
    <source>
        <dbReference type="ARBA" id="ARBA00035174"/>
    </source>
</evidence>
<name>A0A2H0X766_UNCKA</name>
<gene>
    <name evidence="5 6" type="primary">rpmB</name>
    <name evidence="6" type="ORF">COT52_02515</name>
</gene>
<evidence type="ECO:0000256" key="1">
    <source>
        <dbReference type="ARBA" id="ARBA00008760"/>
    </source>
</evidence>
<dbReference type="SUPFAM" id="SSF143800">
    <property type="entry name" value="L28p-like"/>
    <property type="match status" value="1"/>
</dbReference>
<dbReference type="GO" id="GO:0003735">
    <property type="term" value="F:structural constituent of ribosome"/>
    <property type="evidence" value="ECO:0007669"/>
    <property type="project" value="InterPro"/>
</dbReference>
<comment type="similarity">
    <text evidence="1 5">Belongs to the bacterial ribosomal protein bL28 family.</text>
</comment>
<proteinExistence type="inferred from homology"/>
<keyword evidence="3 5" id="KW-0687">Ribonucleoprotein</keyword>
<dbReference type="EMBL" id="PEYW01000036">
    <property type="protein sequence ID" value="PIS20691.1"/>
    <property type="molecule type" value="Genomic_DNA"/>
</dbReference>
<dbReference type="InterPro" id="IPR037147">
    <property type="entry name" value="Ribosomal_bL28_sf"/>
</dbReference>
<dbReference type="GO" id="GO:0006412">
    <property type="term" value="P:translation"/>
    <property type="evidence" value="ECO:0007669"/>
    <property type="project" value="UniProtKB-UniRule"/>
</dbReference>
<sequence length="62" mass="7025">MSRICQQCGKKYLRGNLVSHSAHKTIRRSQPNLHSVRVQVGSIAQRMKLCTKCIKQTKVTTS</sequence>
<dbReference type="Gene3D" id="2.30.170.40">
    <property type="entry name" value="Ribosomal protein L28/L24"/>
    <property type="match status" value="1"/>
</dbReference>
<dbReference type="HAMAP" id="MF_00373">
    <property type="entry name" value="Ribosomal_bL28"/>
    <property type="match status" value="1"/>
</dbReference>
<dbReference type="InterPro" id="IPR026569">
    <property type="entry name" value="Ribosomal_bL28"/>
</dbReference>
<dbReference type="InterPro" id="IPR001383">
    <property type="entry name" value="Ribosomal_bL28_bact-type"/>
</dbReference>
<dbReference type="Proteomes" id="UP000231414">
    <property type="component" value="Unassembled WGS sequence"/>
</dbReference>
<keyword evidence="2 5" id="KW-0689">Ribosomal protein</keyword>
<dbReference type="InterPro" id="IPR050096">
    <property type="entry name" value="Bacterial_rp_bL28"/>
</dbReference>
<organism evidence="6 7">
    <name type="scientific">candidate division WWE3 bacterium CG08_land_8_20_14_0_20_43_13</name>
    <dbReference type="NCBI Taxonomy" id="1975087"/>
    <lineage>
        <taxon>Bacteria</taxon>
        <taxon>Katanobacteria</taxon>
    </lineage>
</organism>
<dbReference type="InterPro" id="IPR034704">
    <property type="entry name" value="Ribosomal_bL28/bL31-like_sf"/>
</dbReference>
<evidence type="ECO:0000256" key="2">
    <source>
        <dbReference type="ARBA" id="ARBA00022980"/>
    </source>
</evidence>